<dbReference type="OrthoDB" id="188761at2"/>
<proteinExistence type="inferred from homology"/>
<dbReference type="InterPro" id="IPR036388">
    <property type="entry name" value="WH-like_DNA-bd_sf"/>
</dbReference>
<comment type="similarity">
    <text evidence="1">Belongs to the sigma-70 factor family. ECF subfamily.</text>
</comment>
<evidence type="ECO:0000256" key="2">
    <source>
        <dbReference type="ARBA" id="ARBA00023015"/>
    </source>
</evidence>
<dbReference type="Gene3D" id="1.10.1740.10">
    <property type="match status" value="1"/>
</dbReference>
<dbReference type="SUPFAM" id="SSF88946">
    <property type="entry name" value="Sigma2 domain of RNA polymerase sigma factors"/>
    <property type="match status" value="1"/>
</dbReference>
<dbReference type="InterPro" id="IPR039425">
    <property type="entry name" value="RNA_pol_sigma-70-like"/>
</dbReference>
<evidence type="ECO:0000256" key="4">
    <source>
        <dbReference type="ARBA" id="ARBA00023125"/>
    </source>
</evidence>
<dbReference type="PANTHER" id="PTHR43133:SF8">
    <property type="entry name" value="RNA POLYMERASE SIGMA FACTOR HI_1459-RELATED"/>
    <property type="match status" value="1"/>
</dbReference>
<keyword evidence="4" id="KW-0238">DNA-binding</keyword>
<evidence type="ECO:0000256" key="1">
    <source>
        <dbReference type="ARBA" id="ARBA00010641"/>
    </source>
</evidence>
<feature type="domain" description="RNA polymerase sigma-70 region 2" evidence="6">
    <location>
        <begin position="10"/>
        <end position="73"/>
    </location>
</feature>
<evidence type="ECO:0000313" key="7">
    <source>
        <dbReference type="EMBL" id="RSL18133.1"/>
    </source>
</evidence>
<name>A0A428MN39_9BACT</name>
<dbReference type="InterPro" id="IPR013324">
    <property type="entry name" value="RNA_pol_sigma_r3/r4-like"/>
</dbReference>
<dbReference type="NCBIfam" id="TIGR02937">
    <property type="entry name" value="sigma70-ECF"/>
    <property type="match status" value="1"/>
</dbReference>
<sequence length="171" mass="19736">MISIDEFNGIYRQHVDAVFRVTLRSVSRREIAEEITSEVFLTFYQNAASLSAEQLPAWLFTVAKRRAADYWRRWYLEERWSLEDATEPATFTPEYSLEDLLAKCENLKPIHRLCVILRFAHGMSRTEIAQQTGLSDLQVKGNLQYALKLLRDTLTTRTPNLPPAQELSADA</sequence>
<dbReference type="PANTHER" id="PTHR43133">
    <property type="entry name" value="RNA POLYMERASE ECF-TYPE SIGMA FACTO"/>
    <property type="match status" value="1"/>
</dbReference>
<keyword evidence="5" id="KW-0804">Transcription</keyword>
<accession>A0A428MN39</accession>
<dbReference type="Pfam" id="PF04542">
    <property type="entry name" value="Sigma70_r2"/>
    <property type="match status" value="1"/>
</dbReference>
<keyword evidence="8" id="KW-1185">Reference proteome</keyword>
<keyword evidence="2" id="KW-0805">Transcription regulation</keyword>
<evidence type="ECO:0000313" key="8">
    <source>
        <dbReference type="Proteomes" id="UP000269669"/>
    </source>
</evidence>
<evidence type="ECO:0000259" key="6">
    <source>
        <dbReference type="Pfam" id="PF04542"/>
    </source>
</evidence>
<dbReference type="InterPro" id="IPR013325">
    <property type="entry name" value="RNA_pol_sigma_r2"/>
</dbReference>
<dbReference type="AlphaFoldDB" id="A0A428MN39"/>
<dbReference type="Proteomes" id="UP000269669">
    <property type="component" value="Unassembled WGS sequence"/>
</dbReference>
<dbReference type="InterPro" id="IPR007627">
    <property type="entry name" value="RNA_pol_sigma70_r2"/>
</dbReference>
<comment type="caution">
    <text evidence="7">The sequence shown here is derived from an EMBL/GenBank/DDBJ whole genome shotgun (WGS) entry which is preliminary data.</text>
</comment>
<dbReference type="EMBL" id="RSDW01000001">
    <property type="protein sequence ID" value="RSL18133.1"/>
    <property type="molecule type" value="Genomic_DNA"/>
</dbReference>
<dbReference type="RefSeq" id="WP_125486533.1">
    <property type="nucleotide sequence ID" value="NZ_RSDW01000001.1"/>
</dbReference>
<evidence type="ECO:0000256" key="3">
    <source>
        <dbReference type="ARBA" id="ARBA00023082"/>
    </source>
</evidence>
<dbReference type="InterPro" id="IPR014284">
    <property type="entry name" value="RNA_pol_sigma-70_dom"/>
</dbReference>
<dbReference type="SUPFAM" id="SSF88659">
    <property type="entry name" value="Sigma3 and sigma4 domains of RNA polymerase sigma factors"/>
    <property type="match status" value="1"/>
</dbReference>
<protein>
    <submittedName>
        <fullName evidence="7">RNA polymerase sigma-70 factor (ECF subfamily)</fullName>
    </submittedName>
</protein>
<organism evidence="7 8">
    <name type="scientific">Edaphobacter aggregans</name>
    <dbReference type="NCBI Taxonomy" id="570835"/>
    <lineage>
        <taxon>Bacteria</taxon>
        <taxon>Pseudomonadati</taxon>
        <taxon>Acidobacteriota</taxon>
        <taxon>Terriglobia</taxon>
        <taxon>Terriglobales</taxon>
        <taxon>Acidobacteriaceae</taxon>
        <taxon>Edaphobacter</taxon>
    </lineage>
</organism>
<evidence type="ECO:0000256" key="5">
    <source>
        <dbReference type="ARBA" id="ARBA00023163"/>
    </source>
</evidence>
<dbReference type="Gene3D" id="1.10.10.10">
    <property type="entry name" value="Winged helix-like DNA-binding domain superfamily/Winged helix DNA-binding domain"/>
    <property type="match status" value="1"/>
</dbReference>
<dbReference type="GO" id="GO:0003677">
    <property type="term" value="F:DNA binding"/>
    <property type="evidence" value="ECO:0007669"/>
    <property type="project" value="UniProtKB-KW"/>
</dbReference>
<dbReference type="GO" id="GO:0016987">
    <property type="term" value="F:sigma factor activity"/>
    <property type="evidence" value="ECO:0007669"/>
    <property type="project" value="UniProtKB-KW"/>
</dbReference>
<dbReference type="GO" id="GO:0006352">
    <property type="term" value="P:DNA-templated transcription initiation"/>
    <property type="evidence" value="ECO:0007669"/>
    <property type="project" value="InterPro"/>
</dbReference>
<reference evidence="7 8" key="1">
    <citation type="submission" date="2018-12" db="EMBL/GenBank/DDBJ databases">
        <title>Sequencing of bacterial isolates from soil warming experiment in Harvard Forest, Massachusetts, USA.</title>
        <authorList>
            <person name="Deangelis K."/>
        </authorList>
    </citation>
    <scope>NUCLEOTIDE SEQUENCE [LARGE SCALE GENOMIC DNA]</scope>
    <source>
        <strain evidence="7 8">EB153</strain>
    </source>
</reference>
<keyword evidence="3" id="KW-0731">Sigma factor</keyword>
<gene>
    <name evidence="7" type="ORF">EDE15_3689</name>
</gene>